<dbReference type="eggNOG" id="ENOG5031FAR">
    <property type="taxonomic scope" value="Bacteria"/>
</dbReference>
<dbReference type="STRING" id="1121877.FEAC_01460"/>
<name>A0A0D8FYK0_9ACTN</name>
<reference evidence="1 2" key="1">
    <citation type="submission" date="2015-01" db="EMBL/GenBank/DDBJ databases">
        <title>Draft genome of the acidophilic iron oxidizer Ferrimicrobium acidiphilum strain T23.</title>
        <authorList>
            <person name="Poehlein A."/>
            <person name="Eisen S."/>
            <person name="Schloemann M."/>
            <person name="Johnson B.D."/>
            <person name="Daniel R."/>
            <person name="Muehling M."/>
        </authorList>
    </citation>
    <scope>NUCLEOTIDE SEQUENCE [LARGE SCALE GENOMIC DNA]</scope>
    <source>
        <strain evidence="1 2">T23</strain>
    </source>
</reference>
<comment type="caution">
    <text evidence="1">The sequence shown here is derived from an EMBL/GenBank/DDBJ whole genome shotgun (WGS) entry which is preliminary data.</text>
</comment>
<organism evidence="1 2">
    <name type="scientific">Ferrimicrobium acidiphilum DSM 19497</name>
    <dbReference type="NCBI Taxonomy" id="1121877"/>
    <lineage>
        <taxon>Bacteria</taxon>
        <taxon>Bacillati</taxon>
        <taxon>Actinomycetota</taxon>
        <taxon>Acidimicrobiia</taxon>
        <taxon>Acidimicrobiales</taxon>
        <taxon>Acidimicrobiaceae</taxon>
        <taxon>Ferrimicrobium</taxon>
    </lineage>
</organism>
<dbReference type="AlphaFoldDB" id="A0A0D8FYK0"/>
<evidence type="ECO:0000313" key="2">
    <source>
        <dbReference type="Proteomes" id="UP000032336"/>
    </source>
</evidence>
<gene>
    <name evidence="1" type="ORF">FEAC_01460</name>
</gene>
<accession>A0A0D8FYK0</accession>
<evidence type="ECO:0000313" key="1">
    <source>
        <dbReference type="EMBL" id="KJE78154.1"/>
    </source>
</evidence>
<sequence length="134" mass="14244">MTGPGMSPMAIAMKVDVGWSEAPEAHHWELFLQDNDGGAVMVETPEGPQPVEVRGDFQIGTPEGVPLGSDIPVNLAINLGPLPLPPGGRYRWVLTIDGESQPDWNAAFSTMAFPQGEVVEGGEPSEAPRPVTED</sequence>
<keyword evidence="2" id="KW-1185">Reference proteome</keyword>
<dbReference type="Pfam" id="PF22091">
    <property type="entry name" value="DUF6941"/>
    <property type="match status" value="1"/>
</dbReference>
<dbReference type="InterPro" id="IPR054221">
    <property type="entry name" value="DUF6941"/>
</dbReference>
<dbReference type="EMBL" id="JXUW01000001">
    <property type="protein sequence ID" value="KJE78154.1"/>
    <property type="molecule type" value="Genomic_DNA"/>
</dbReference>
<dbReference type="Proteomes" id="UP000032336">
    <property type="component" value="Unassembled WGS sequence"/>
</dbReference>
<proteinExistence type="predicted"/>
<protein>
    <submittedName>
        <fullName evidence="1">Uncharacterized protein</fullName>
    </submittedName>
</protein>